<reference evidence="9" key="1">
    <citation type="journal article" date="2021" name="Sci. Rep.">
        <title>Diploid genomic architecture of Nitzschia inconspicua, an elite biomass production diatom.</title>
        <authorList>
            <person name="Oliver A."/>
            <person name="Podell S."/>
            <person name="Pinowska A."/>
            <person name="Traller J.C."/>
            <person name="Smith S.R."/>
            <person name="McClure R."/>
            <person name="Beliaev A."/>
            <person name="Bohutskyi P."/>
            <person name="Hill E.A."/>
            <person name="Rabines A."/>
            <person name="Zheng H."/>
            <person name="Allen L.Z."/>
            <person name="Kuo A."/>
            <person name="Grigoriev I.V."/>
            <person name="Allen A.E."/>
            <person name="Hazlebeck D."/>
            <person name="Allen E.E."/>
        </authorList>
    </citation>
    <scope>NUCLEOTIDE SEQUENCE</scope>
    <source>
        <strain evidence="9">Hildebrandi</strain>
    </source>
</reference>
<keyword evidence="5 7" id="KW-0472">Membrane</keyword>
<evidence type="ECO:0000256" key="3">
    <source>
        <dbReference type="ARBA" id="ARBA00022692"/>
    </source>
</evidence>
<feature type="compositionally biased region" description="Low complexity" evidence="6">
    <location>
        <begin position="89"/>
        <end position="99"/>
    </location>
</feature>
<feature type="transmembrane region" description="Helical" evidence="7">
    <location>
        <begin position="508"/>
        <end position="527"/>
    </location>
</feature>
<feature type="compositionally biased region" description="Low complexity" evidence="6">
    <location>
        <begin position="50"/>
        <end position="65"/>
    </location>
</feature>
<accession>A0A9K3KY68</accession>
<organism evidence="9 10">
    <name type="scientific">Nitzschia inconspicua</name>
    <dbReference type="NCBI Taxonomy" id="303405"/>
    <lineage>
        <taxon>Eukaryota</taxon>
        <taxon>Sar</taxon>
        <taxon>Stramenopiles</taxon>
        <taxon>Ochrophyta</taxon>
        <taxon>Bacillariophyta</taxon>
        <taxon>Bacillariophyceae</taxon>
        <taxon>Bacillariophycidae</taxon>
        <taxon>Bacillariales</taxon>
        <taxon>Bacillariaceae</taxon>
        <taxon>Nitzschia</taxon>
    </lineage>
</organism>
<comment type="subcellular location">
    <subcellularLocation>
        <location evidence="1">Membrane</location>
        <topology evidence="1">Multi-pass membrane protein</topology>
    </subcellularLocation>
</comment>
<protein>
    <submittedName>
        <fullName evidence="9">MATE efflux family protein</fullName>
    </submittedName>
</protein>
<reference evidence="9" key="2">
    <citation type="submission" date="2021-04" db="EMBL/GenBank/DDBJ databases">
        <authorList>
            <person name="Podell S."/>
        </authorList>
    </citation>
    <scope>NUCLEOTIDE SEQUENCE</scope>
    <source>
        <strain evidence="9">Hildebrandi</strain>
    </source>
</reference>
<dbReference type="InterPro" id="IPR002528">
    <property type="entry name" value="MATE_fam"/>
</dbReference>
<feature type="transmembrane region" description="Helical" evidence="7">
    <location>
        <begin position="115"/>
        <end position="133"/>
    </location>
</feature>
<evidence type="ECO:0000256" key="8">
    <source>
        <dbReference type="SAM" id="SignalP"/>
    </source>
</evidence>
<feature type="region of interest" description="Disordered" evidence="6">
    <location>
        <begin position="442"/>
        <end position="463"/>
    </location>
</feature>
<feature type="transmembrane region" description="Helical" evidence="7">
    <location>
        <begin position="477"/>
        <end position="496"/>
    </location>
</feature>
<dbReference type="OrthoDB" id="423427at2759"/>
<feature type="transmembrane region" description="Helical" evidence="7">
    <location>
        <begin position="539"/>
        <end position="557"/>
    </location>
</feature>
<dbReference type="GO" id="GO:0015297">
    <property type="term" value="F:antiporter activity"/>
    <property type="evidence" value="ECO:0007669"/>
    <property type="project" value="InterPro"/>
</dbReference>
<keyword evidence="10" id="KW-1185">Reference proteome</keyword>
<dbReference type="AlphaFoldDB" id="A0A9K3KY68"/>
<comment type="similarity">
    <text evidence="2">Belongs to the multi antimicrobial extrusion (MATE) (TC 2.A.66.1) family.</text>
</comment>
<dbReference type="GO" id="GO:0042910">
    <property type="term" value="F:xenobiotic transmembrane transporter activity"/>
    <property type="evidence" value="ECO:0007669"/>
    <property type="project" value="InterPro"/>
</dbReference>
<feature type="transmembrane region" description="Helical" evidence="7">
    <location>
        <begin position="577"/>
        <end position="597"/>
    </location>
</feature>
<name>A0A9K3KY68_9STRA</name>
<feature type="transmembrane region" description="Helical" evidence="7">
    <location>
        <begin position="276"/>
        <end position="296"/>
    </location>
</feature>
<sequence>MISRKETKRRCSSCGATTLLSLLLLLTRQSSTTIAFQTTLIPTKRRRPTTKTYPSLPSPLYQSSPTADTDWYRQRRYNDNDVKKRSRAQKQQEQQQKQQQQRILQKYNVPTTKEVLKFAVPAISVWLCVPLMAMMDTSAVGSMSGTVPLAALNPAIAVISYSSKLIAFLFSGTTAIMAAAVATEKRNPTTTPPNGTTAKALLGILQFSTLVGMGLGLFLMIFAKPLLLALIGGKTVDPTLLDAASKYVQIRALGMPAAAMLGSAQTACLAKGDTKLPLYVTLVAGIVNFFLNRLLIRHSHTWIGGTAGAAWATSTAQYLTVVWLIRWLYSRTKTTREMESTTTTTCTTTKGMLSGRNISWKEMVNLPTEAIAKGFAPFVVPVMTTQAGRSSASATIDHVVTSSLSTASMAANQIVTSIYYGLIPIVESLSLAAQSFVPSMTERKVNNERTTSPTQQEESRRDQSVAMRGLFKSFAKASGICGLILATIIGTLPLYVSVFTPDMAVRQIVTTVVPLIFLTSLKHGFFCASEGILLGQKDLRFLGAQYSVYTFLIPYILLQVKRAALEGTRSVNLASVWQIFVGYDFFRTMLMVLRIGWLNRRRSKDSQSVTTTYGTVGIDKS</sequence>
<feature type="transmembrane region" description="Helical" evidence="7">
    <location>
        <begin position="247"/>
        <end position="264"/>
    </location>
</feature>
<feature type="transmembrane region" description="Helical" evidence="7">
    <location>
        <begin position="204"/>
        <end position="227"/>
    </location>
</feature>
<gene>
    <name evidence="9" type="ORF">IV203_010675</name>
</gene>
<dbReference type="InterPro" id="IPR044644">
    <property type="entry name" value="DinF-like"/>
</dbReference>
<keyword evidence="8" id="KW-0732">Signal</keyword>
<evidence type="ECO:0000256" key="5">
    <source>
        <dbReference type="ARBA" id="ARBA00023136"/>
    </source>
</evidence>
<evidence type="ECO:0000256" key="2">
    <source>
        <dbReference type="ARBA" id="ARBA00010199"/>
    </source>
</evidence>
<keyword evidence="4 7" id="KW-1133">Transmembrane helix</keyword>
<evidence type="ECO:0000313" key="10">
    <source>
        <dbReference type="Proteomes" id="UP000693970"/>
    </source>
</evidence>
<feature type="transmembrane region" description="Helical" evidence="7">
    <location>
        <begin position="165"/>
        <end position="183"/>
    </location>
</feature>
<feature type="region of interest" description="Disordered" evidence="6">
    <location>
        <begin position="45"/>
        <end position="66"/>
    </location>
</feature>
<dbReference type="EMBL" id="JAGRRH010000018">
    <property type="protein sequence ID" value="KAG7351315.1"/>
    <property type="molecule type" value="Genomic_DNA"/>
</dbReference>
<keyword evidence="3 7" id="KW-0812">Transmembrane</keyword>
<dbReference type="Pfam" id="PF01554">
    <property type="entry name" value="MatE"/>
    <property type="match status" value="1"/>
</dbReference>
<dbReference type="PANTHER" id="PTHR42893">
    <property type="entry name" value="PROTEIN DETOXIFICATION 44, CHLOROPLASTIC-RELATED"/>
    <property type="match status" value="1"/>
</dbReference>
<feature type="signal peptide" evidence="8">
    <location>
        <begin position="1"/>
        <end position="35"/>
    </location>
</feature>
<dbReference type="Proteomes" id="UP000693970">
    <property type="component" value="Unassembled WGS sequence"/>
</dbReference>
<dbReference type="GO" id="GO:0016020">
    <property type="term" value="C:membrane"/>
    <property type="evidence" value="ECO:0007669"/>
    <property type="project" value="UniProtKB-SubCell"/>
</dbReference>
<evidence type="ECO:0000256" key="1">
    <source>
        <dbReference type="ARBA" id="ARBA00004141"/>
    </source>
</evidence>
<evidence type="ECO:0000256" key="7">
    <source>
        <dbReference type="SAM" id="Phobius"/>
    </source>
</evidence>
<evidence type="ECO:0000256" key="6">
    <source>
        <dbReference type="SAM" id="MobiDB-lite"/>
    </source>
</evidence>
<feature type="transmembrane region" description="Helical" evidence="7">
    <location>
        <begin position="308"/>
        <end position="329"/>
    </location>
</feature>
<evidence type="ECO:0000313" key="9">
    <source>
        <dbReference type="EMBL" id="KAG7351315.1"/>
    </source>
</evidence>
<feature type="region of interest" description="Disordered" evidence="6">
    <location>
        <begin position="80"/>
        <end position="99"/>
    </location>
</feature>
<feature type="chain" id="PRO_5039901334" evidence="8">
    <location>
        <begin position="36"/>
        <end position="621"/>
    </location>
</feature>
<proteinExistence type="inferred from homology"/>
<comment type="caution">
    <text evidence="9">The sequence shown here is derived from an EMBL/GenBank/DDBJ whole genome shotgun (WGS) entry which is preliminary data.</text>
</comment>
<evidence type="ECO:0000256" key="4">
    <source>
        <dbReference type="ARBA" id="ARBA00022989"/>
    </source>
</evidence>
<dbReference type="PANTHER" id="PTHR42893:SF9">
    <property type="entry name" value="PROTEIN DETOXIFICATION 46, CHLOROPLASTIC"/>
    <property type="match status" value="1"/>
</dbReference>